<keyword evidence="1" id="KW-0460">Magnesium</keyword>
<organism evidence="2 3">
    <name type="scientific">Deinococcus sedimenti</name>
    <dbReference type="NCBI Taxonomy" id="1867090"/>
    <lineage>
        <taxon>Bacteria</taxon>
        <taxon>Thermotogati</taxon>
        <taxon>Deinococcota</taxon>
        <taxon>Deinococci</taxon>
        <taxon>Deinococcales</taxon>
        <taxon>Deinococcaceae</taxon>
        <taxon>Deinococcus</taxon>
    </lineage>
</organism>
<dbReference type="EMBL" id="BMQN01000012">
    <property type="protein sequence ID" value="GGS03713.1"/>
    <property type="molecule type" value="Genomic_DNA"/>
</dbReference>
<dbReference type="Gene3D" id="3.20.20.60">
    <property type="entry name" value="Phosphoenolpyruvate-binding domains"/>
    <property type="match status" value="1"/>
</dbReference>
<evidence type="ECO:0008006" key="4">
    <source>
        <dbReference type="Google" id="ProtNLM"/>
    </source>
</evidence>
<keyword evidence="3" id="KW-1185">Reference proteome</keyword>
<dbReference type="PANTHER" id="PTHR11105">
    <property type="entry name" value="CITRATE LYASE SUBUNIT BETA-RELATED"/>
    <property type="match status" value="1"/>
</dbReference>
<dbReference type="Proteomes" id="UP000644548">
    <property type="component" value="Unassembled WGS sequence"/>
</dbReference>
<dbReference type="InterPro" id="IPR040186">
    <property type="entry name" value="Citramalyl-CoA_lyase"/>
</dbReference>
<proteinExistence type="predicted"/>
<sequence length="302" mass="33840">MAHLGITLYTPATHPDLGAIAAGKFPGLTNHVWCTEDAIRDEELSEAMQNILRHLDYAESFTSRVYLRVRSPDVLTELARHDLSRVHGFILPKIHDGNLRAYMDVLPATHVAQLTLETREALSEHRMMVLRDLIFQESWQGYVEALRIGGNDLMNVLGVRRAPGRTVYEGPLERIVSMLVGVFRPYGFQLSSPVYEVFSDLITLAREVQQDLEYGLSGKTIIHPVQLATVRQGYRVPVRDLEEAQAILKPDAPAVFQMNGRMCEPATHRRWAHDTAERATLYGLLPPSAGDALHYLPALGAI</sequence>
<dbReference type="InterPro" id="IPR011206">
    <property type="entry name" value="Citrate_lyase_beta/mcl1/mcl2"/>
</dbReference>
<evidence type="ECO:0000313" key="2">
    <source>
        <dbReference type="EMBL" id="GGS03713.1"/>
    </source>
</evidence>
<reference evidence="3" key="1">
    <citation type="journal article" date="2019" name="Int. J. Syst. Evol. Microbiol.">
        <title>The Global Catalogue of Microorganisms (GCM) 10K type strain sequencing project: providing services to taxonomists for standard genome sequencing and annotation.</title>
        <authorList>
            <consortium name="The Broad Institute Genomics Platform"/>
            <consortium name="The Broad Institute Genome Sequencing Center for Infectious Disease"/>
            <person name="Wu L."/>
            <person name="Ma J."/>
        </authorList>
    </citation>
    <scope>NUCLEOTIDE SEQUENCE [LARGE SCALE GENOMIC DNA]</scope>
    <source>
        <strain evidence="3">JCM 31405</strain>
    </source>
</reference>
<dbReference type="InterPro" id="IPR039480">
    <property type="entry name" value="C-C_Bond_Lyase-like"/>
</dbReference>
<name>A0ABQ2SAY2_9DEIO</name>
<dbReference type="InterPro" id="IPR040442">
    <property type="entry name" value="Pyrv_kinase-like_dom_sf"/>
</dbReference>
<dbReference type="Pfam" id="PF15617">
    <property type="entry name" value="C-C_Bond_Lyase"/>
    <property type="match status" value="1"/>
</dbReference>
<dbReference type="SUPFAM" id="SSF51621">
    <property type="entry name" value="Phosphoenolpyruvate/pyruvate domain"/>
    <property type="match status" value="1"/>
</dbReference>
<protein>
    <recommendedName>
        <fullName evidence="4">ATP-binding protein</fullName>
    </recommendedName>
</protein>
<dbReference type="RefSeq" id="WP_189074257.1">
    <property type="nucleotide sequence ID" value="NZ_BMQN01000012.1"/>
</dbReference>
<dbReference type="InterPro" id="IPR015813">
    <property type="entry name" value="Pyrv/PenolPyrv_kinase-like_dom"/>
</dbReference>
<dbReference type="PANTHER" id="PTHR11105:SF0">
    <property type="entry name" value="CITRAMALYL-COA LYASE, MITOCHONDRIAL"/>
    <property type="match status" value="1"/>
</dbReference>
<dbReference type="PIRSF" id="PIRSF015582">
    <property type="entry name" value="Cit_lyase_B"/>
    <property type="match status" value="1"/>
</dbReference>
<evidence type="ECO:0000256" key="1">
    <source>
        <dbReference type="ARBA" id="ARBA00022842"/>
    </source>
</evidence>
<comment type="caution">
    <text evidence="2">The sequence shown here is derived from an EMBL/GenBank/DDBJ whole genome shotgun (WGS) entry which is preliminary data.</text>
</comment>
<gene>
    <name evidence="2" type="ORF">GCM10008960_32810</name>
</gene>
<evidence type="ECO:0000313" key="3">
    <source>
        <dbReference type="Proteomes" id="UP000644548"/>
    </source>
</evidence>
<accession>A0ABQ2SAY2</accession>